<evidence type="ECO:0000313" key="1">
    <source>
        <dbReference type="EMBL" id="STY86478.1"/>
    </source>
</evidence>
<organism evidence="1 2">
    <name type="scientific">Moraxella ovis</name>
    <dbReference type="NCBI Taxonomy" id="29433"/>
    <lineage>
        <taxon>Bacteria</taxon>
        <taxon>Pseudomonadati</taxon>
        <taxon>Pseudomonadota</taxon>
        <taxon>Gammaproteobacteria</taxon>
        <taxon>Moraxellales</taxon>
        <taxon>Moraxellaceae</taxon>
        <taxon>Moraxella</taxon>
    </lineage>
</organism>
<accession>A0A378PJ71</accession>
<proteinExistence type="predicted"/>
<dbReference type="Proteomes" id="UP000255102">
    <property type="component" value="Unassembled WGS sequence"/>
</dbReference>
<protein>
    <recommendedName>
        <fullName evidence="3">RHS Repeat</fullName>
    </recommendedName>
</protein>
<evidence type="ECO:0000313" key="2">
    <source>
        <dbReference type="Proteomes" id="UP000255102"/>
    </source>
</evidence>
<sequence length="30" mass="3570">MSQILYQYGKITKAERYDHTGRLIKTLDVQ</sequence>
<evidence type="ECO:0008006" key="3">
    <source>
        <dbReference type="Google" id="ProtNLM"/>
    </source>
</evidence>
<dbReference type="EMBL" id="UGPW01000001">
    <property type="protein sequence ID" value="STY86478.1"/>
    <property type="molecule type" value="Genomic_DNA"/>
</dbReference>
<reference evidence="1 2" key="1">
    <citation type="submission" date="2018-06" db="EMBL/GenBank/DDBJ databases">
        <authorList>
            <consortium name="Pathogen Informatics"/>
            <person name="Doyle S."/>
        </authorList>
    </citation>
    <scope>NUCLEOTIDE SEQUENCE [LARGE SCALE GENOMIC DNA]</scope>
    <source>
        <strain evidence="1 2">NCTC11227</strain>
    </source>
</reference>
<dbReference type="AlphaFoldDB" id="A0A378PJ71"/>
<gene>
    <name evidence="1" type="ORF">NCTC11227_00459</name>
</gene>
<name>A0A378PJ71_9GAMM</name>